<organism evidence="2 3">
    <name type="scientific">Heterostelium pallidum (strain ATCC 26659 / Pp 5 / PN500)</name>
    <name type="common">Cellular slime mold</name>
    <name type="synonym">Polysphondylium pallidum</name>
    <dbReference type="NCBI Taxonomy" id="670386"/>
    <lineage>
        <taxon>Eukaryota</taxon>
        <taxon>Amoebozoa</taxon>
        <taxon>Evosea</taxon>
        <taxon>Eumycetozoa</taxon>
        <taxon>Dictyostelia</taxon>
        <taxon>Acytosteliales</taxon>
        <taxon>Acytosteliaceae</taxon>
        <taxon>Heterostelium</taxon>
    </lineage>
</organism>
<sequence>MNKVILTFGFLMMLALCFNVASAGQCSSWFVLGDIPPNTCYEALQNRFIGDGVSLFDDQVHCQRDVVQLFLYLNDIAVNNNHIPSSCKSICLLQLYTYIFDITPSTFLLDTSMLTCELASLLNLTSIDDYDTMMKQTMIEFCTLIASTDTIYPNLERIIMKFKQLWKKELNQSLLESILPTMIKVISIDSKASLDSQRFFNANIKELLKMRPDLSYLDDILLDYSDIAIHWITKRDESMVELDLDAYFGISPTDQHHFNDNYNLLQSNETDSFCVMGCKTFYKISTMSKFNMYHIVSNLQSSEYWYKRQASLLSLAILGYQEETRSIISDDFDKYYNILLPLRNDVQPIVRSEYYHCMGIILANMSIGMRLEWKRFEKEIWDDILLQQNSNTIQETDLNVINSKLYYSINLSENNFDDFKDLLNIIIEYLQYPIISEDLKQQVLTMVEFFLTTFGSKIGSEFRIPDCIVNQGVPKLGKTTPIYLRIIHRLFTSPEFVVKFFLEILSADGHLTTCSHSKCRNYISDIQLKAMPVILTFINTHQESAFEYYHLLVRELLRLLDSDLPKVAIGYNSANLLLQMYIRSKSHNLNFSETLYSIISVRLMESIDIETNPVVEREKRLILRKLDIDRSL</sequence>
<keyword evidence="1" id="KW-0732">Signal</keyword>
<gene>
    <name evidence="2" type="ORF">PPL_01024</name>
</gene>
<dbReference type="AlphaFoldDB" id="D3AXW7"/>
<protein>
    <submittedName>
        <fullName evidence="2">Uncharacterized protein</fullName>
    </submittedName>
</protein>
<proteinExistence type="predicted"/>
<evidence type="ECO:0000256" key="1">
    <source>
        <dbReference type="SAM" id="SignalP"/>
    </source>
</evidence>
<dbReference type="InterPro" id="IPR016024">
    <property type="entry name" value="ARM-type_fold"/>
</dbReference>
<dbReference type="SUPFAM" id="SSF48371">
    <property type="entry name" value="ARM repeat"/>
    <property type="match status" value="1"/>
</dbReference>
<evidence type="ECO:0000313" key="2">
    <source>
        <dbReference type="EMBL" id="EFA85794.1"/>
    </source>
</evidence>
<dbReference type="GeneID" id="31356554"/>
<dbReference type="Proteomes" id="UP000001396">
    <property type="component" value="Unassembled WGS sequence"/>
</dbReference>
<keyword evidence="3" id="KW-1185">Reference proteome</keyword>
<dbReference type="EMBL" id="ADBJ01000004">
    <property type="protein sequence ID" value="EFA85794.1"/>
    <property type="molecule type" value="Genomic_DNA"/>
</dbReference>
<feature type="signal peptide" evidence="1">
    <location>
        <begin position="1"/>
        <end position="23"/>
    </location>
</feature>
<accession>D3AXW7</accession>
<dbReference type="InParanoid" id="D3AXW7"/>
<dbReference type="RefSeq" id="XP_020437900.1">
    <property type="nucleotide sequence ID" value="XM_020572042.1"/>
</dbReference>
<comment type="caution">
    <text evidence="2">The sequence shown here is derived from an EMBL/GenBank/DDBJ whole genome shotgun (WGS) entry which is preliminary data.</text>
</comment>
<name>D3AXW7_HETP5</name>
<feature type="chain" id="PRO_5003041728" evidence="1">
    <location>
        <begin position="24"/>
        <end position="632"/>
    </location>
</feature>
<evidence type="ECO:0000313" key="3">
    <source>
        <dbReference type="Proteomes" id="UP000001396"/>
    </source>
</evidence>
<reference evidence="2 3" key="1">
    <citation type="journal article" date="2011" name="Genome Res.">
        <title>Phylogeny-wide analysis of social amoeba genomes highlights ancient origins for complex intercellular communication.</title>
        <authorList>
            <person name="Heidel A.J."/>
            <person name="Lawal H.M."/>
            <person name="Felder M."/>
            <person name="Schilde C."/>
            <person name="Helps N.R."/>
            <person name="Tunggal B."/>
            <person name="Rivero F."/>
            <person name="John U."/>
            <person name="Schleicher M."/>
            <person name="Eichinger L."/>
            <person name="Platzer M."/>
            <person name="Noegel A.A."/>
            <person name="Schaap P."/>
            <person name="Gloeckner G."/>
        </authorList>
    </citation>
    <scope>NUCLEOTIDE SEQUENCE [LARGE SCALE GENOMIC DNA]</scope>
    <source>
        <strain evidence="3">ATCC 26659 / Pp 5 / PN500</strain>
    </source>
</reference>